<evidence type="ECO:0000256" key="1">
    <source>
        <dbReference type="SAM" id="MobiDB-lite"/>
    </source>
</evidence>
<proteinExistence type="predicted"/>
<evidence type="ECO:0000256" key="2">
    <source>
        <dbReference type="SAM" id="SignalP"/>
    </source>
</evidence>
<dbReference type="EMBL" id="BDSP01000118">
    <property type="protein sequence ID" value="GAX17640.1"/>
    <property type="molecule type" value="Genomic_DNA"/>
</dbReference>
<dbReference type="Proteomes" id="UP000198406">
    <property type="component" value="Unassembled WGS sequence"/>
</dbReference>
<feature type="compositionally biased region" description="Polar residues" evidence="1">
    <location>
        <begin position="334"/>
        <end position="344"/>
    </location>
</feature>
<reference evidence="3 4" key="1">
    <citation type="journal article" date="2015" name="Plant Cell">
        <title>Oil accumulation by the oleaginous diatom Fistulifera solaris as revealed by the genome and transcriptome.</title>
        <authorList>
            <person name="Tanaka T."/>
            <person name="Maeda Y."/>
            <person name="Veluchamy A."/>
            <person name="Tanaka M."/>
            <person name="Abida H."/>
            <person name="Marechal E."/>
            <person name="Bowler C."/>
            <person name="Muto M."/>
            <person name="Sunaga Y."/>
            <person name="Tanaka M."/>
            <person name="Yoshino T."/>
            <person name="Taniguchi T."/>
            <person name="Fukuda Y."/>
            <person name="Nemoto M."/>
            <person name="Matsumoto M."/>
            <person name="Wong P.S."/>
            <person name="Aburatani S."/>
            <person name="Fujibuchi W."/>
        </authorList>
    </citation>
    <scope>NUCLEOTIDE SEQUENCE [LARGE SCALE GENOMIC DNA]</scope>
    <source>
        <strain evidence="3 4">JPCC DA0580</strain>
    </source>
</reference>
<evidence type="ECO:0000313" key="3">
    <source>
        <dbReference type="EMBL" id="GAX17640.1"/>
    </source>
</evidence>
<feature type="signal peptide" evidence="2">
    <location>
        <begin position="1"/>
        <end position="29"/>
    </location>
</feature>
<keyword evidence="2" id="KW-0732">Signal</keyword>
<accession>A0A1Z5JUE4</accession>
<feature type="region of interest" description="Disordered" evidence="1">
    <location>
        <begin position="260"/>
        <end position="369"/>
    </location>
</feature>
<comment type="caution">
    <text evidence="3">The sequence shown here is derived from an EMBL/GenBank/DDBJ whole genome shotgun (WGS) entry which is preliminary data.</text>
</comment>
<feature type="compositionally biased region" description="Acidic residues" evidence="1">
    <location>
        <begin position="320"/>
        <end position="332"/>
    </location>
</feature>
<gene>
    <name evidence="3" type="ORF">FisN_18Lh299</name>
</gene>
<name>A0A1Z5JUE4_FISSO</name>
<dbReference type="InParanoid" id="A0A1Z5JUE4"/>
<dbReference type="OrthoDB" id="52869at2759"/>
<organism evidence="3 4">
    <name type="scientific">Fistulifera solaris</name>
    <name type="common">Oleaginous diatom</name>
    <dbReference type="NCBI Taxonomy" id="1519565"/>
    <lineage>
        <taxon>Eukaryota</taxon>
        <taxon>Sar</taxon>
        <taxon>Stramenopiles</taxon>
        <taxon>Ochrophyta</taxon>
        <taxon>Bacillariophyta</taxon>
        <taxon>Bacillariophyceae</taxon>
        <taxon>Bacillariophycidae</taxon>
        <taxon>Naviculales</taxon>
        <taxon>Naviculaceae</taxon>
        <taxon>Fistulifera</taxon>
    </lineage>
</organism>
<evidence type="ECO:0000313" key="4">
    <source>
        <dbReference type="Proteomes" id="UP000198406"/>
    </source>
</evidence>
<feature type="region of interest" description="Disordered" evidence="1">
    <location>
        <begin position="235"/>
        <end position="254"/>
    </location>
</feature>
<feature type="compositionally biased region" description="Polar residues" evidence="1">
    <location>
        <begin position="286"/>
        <end position="297"/>
    </location>
</feature>
<feature type="chain" id="PRO_5012961478" evidence="2">
    <location>
        <begin position="30"/>
        <end position="404"/>
    </location>
</feature>
<feature type="compositionally biased region" description="Low complexity" evidence="1">
    <location>
        <begin position="299"/>
        <end position="313"/>
    </location>
</feature>
<keyword evidence="4" id="KW-1185">Reference proteome</keyword>
<sequence length="404" mass="42910">MLKPAIRYRPSSVLLLLFHVTILFSAVYGQCTFCPDGSEPPYPQLVIEELNLPCGFLARRASSLSIDETNPGICAEYAVLAIMCGCPQSDDACTLCEDTRQVPNTGSSIGPNACDQLELEGSIQSNTSWKLCPAWRATYGVYCGCDNPISSTGHCRICGDQILSDPNVVVDIDDLGFEITCADVELNEENLSCDAVQSTYSSVCCAAVSIQRNKTLEEDEVATGENKTVREMNETVKESIDDNPTGVDSSESVGAIGNDTTIAVDHTDNTTDVNANKTMDEPADDTSLQKNMINDPSDTSETTEGTSTDNTTGVDSNETPGEEDENAADEETTVMGSSETTENTSDLEDTGDASAPSSDLGQPVMAPDDEPSLASSAYIGGICASLHWTIVVGLVSTFVCQQAT</sequence>
<dbReference type="AlphaFoldDB" id="A0A1Z5JUE4"/>
<protein>
    <submittedName>
        <fullName evidence="3">Uncharacterized protein</fullName>
    </submittedName>
</protein>